<proteinExistence type="predicted"/>
<dbReference type="Proteomes" id="UP000886602">
    <property type="component" value="Unassembled WGS sequence"/>
</dbReference>
<feature type="transmembrane region" description="Helical" evidence="5">
    <location>
        <begin position="174"/>
        <end position="191"/>
    </location>
</feature>
<evidence type="ECO:0000313" key="8">
    <source>
        <dbReference type="Proteomes" id="UP000886602"/>
    </source>
</evidence>
<feature type="transmembrane region" description="Helical" evidence="5">
    <location>
        <begin position="33"/>
        <end position="52"/>
    </location>
</feature>
<reference evidence="7" key="1">
    <citation type="submission" date="2020-10" db="EMBL/GenBank/DDBJ databases">
        <title>Connecting structure to function with the recovery of over 1000 high-quality activated sludge metagenome-assembled genomes encoding full-length rRNA genes using long-read sequencing.</title>
        <authorList>
            <person name="Singleton C.M."/>
            <person name="Petriglieri F."/>
            <person name="Kristensen J.M."/>
            <person name="Kirkegaard R.H."/>
            <person name="Michaelsen T.Y."/>
            <person name="Andersen M.H."/>
            <person name="Karst S.M."/>
            <person name="Dueholm M.S."/>
            <person name="Nielsen P.H."/>
            <person name="Albertsen M."/>
        </authorList>
    </citation>
    <scope>NUCLEOTIDE SEQUENCE</scope>
    <source>
        <strain evidence="7">EsbW_18-Q3-R4-48_MAXAC.044</strain>
    </source>
</reference>
<evidence type="ECO:0000259" key="6">
    <source>
        <dbReference type="Pfam" id="PF00892"/>
    </source>
</evidence>
<feature type="transmembrane region" description="Helical" evidence="5">
    <location>
        <begin position="203"/>
        <end position="222"/>
    </location>
</feature>
<keyword evidence="4 5" id="KW-0472">Membrane</keyword>
<accession>A0A9D7FC72</accession>
<keyword evidence="3 5" id="KW-1133">Transmembrane helix</keyword>
<keyword evidence="2 5" id="KW-0812">Transmembrane</keyword>
<comment type="caution">
    <text evidence="7">The sequence shown here is derived from an EMBL/GenBank/DDBJ whole genome shotgun (WGS) entry which is preliminary data.</text>
</comment>
<feature type="domain" description="EamA" evidence="6">
    <location>
        <begin position="4"/>
        <end position="131"/>
    </location>
</feature>
<evidence type="ECO:0000256" key="2">
    <source>
        <dbReference type="ARBA" id="ARBA00022692"/>
    </source>
</evidence>
<comment type="subcellular location">
    <subcellularLocation>
        <location evidence="1">Membrane</location>
        <topology evidence="1">Multi-pass membrane protein</topology>
    </subcellularLocation>
</comment>
<sequence length="284" mass="31072">MQSLWMIAASFLFACMGVCVKLAAQDYSAAEIVFYRSAISLVLMLVLVRLRGIPLATPHWRSQFWRGISGFVSLLLYFYAISMLPLATAVTLAYTSPLFLALYLGWFGKARLRGGMLGALALGFTGVVLLLRPTLHAEQLPGGLIGLGSGLMAGFAYYNVRVLGELGEVEERTVFYFSLLSTIASGVWMTLFEFHRVDLRSGFLLLGVATFATLAQLAMTRAYQRGKTLMAASLAYTTVIFASLFGWLIWRETLTLGAWLAIALIVASGVFATWFSRANPAGQD</sequence>
<evidence type="ECO:0000256" key="4">
    <source>
        <dbReference type="ARBA" id="ARBA00023136"/>
    </source>
</evidence>
<dbReference type="Pfam" id="PF00892">
    <property type="entry name" value="EamA"/>
    <property type="match status" value="2"/>
</dbReference>
<feature type="transmembrane region" description="Helical" evidence="5">
    <location>
        <begin position="256"/>
        <end position="275"/>
    </location>
</feature>
<feature type="transmembrane region" description="Helical" evidence="5">
    <location>
        <begin position="229"/>
        <end position="250"/>
    </location>
</feature>
<name>A0A9D7FC72_9RHOO</name>
<dbReference type="InterPro" id="IPR000620">
    <property type="entry name" value="EamA_dom"/>
</dbReference>
<organism evidence="7 8">
    <name type="scientific">Candidatus Propionivibrio dominans</name>
    <dbReference type="NCBI Taxonomy" id="2954373"/>
    <lineage>
        <taxon>Bacteria</taxon>
        <taxon>Pseudomonadati</taxon>
        <taxon>Pseudomonadota</taxon>
        <taxon>Betaproteobacteria</taxon>
        <taxon>Rhodocyclales</taxon>
        <taxon>Rhodocyclaceae</taxon>
        <taxon>Propionivibrio</taxon>
    </lineage>
</organism>
<dbReference type="AlphaFoldDB" id="A0A9D7FC72"/>
<dbReference type="PANTHER" id="PTHR22911:SF6">
    <property type="entry name" value="SOLUTE CARRIER FAMILY 35 MEMBER G1"/>
    <property type="match status" value="1"/>
</dbReference>
<evidence type="ECO:0000313" key="7">
    <source>
        <dbReference type="EMBL" id="MBK7423193.1"/>
    </source>
</evidence>
<dbReference type="PANTHER" id="PTHR22911">
    <property type="entry name" value="ACYL-MALONYL CONDENSING ENZYME-RELATED"/>
    <property type="match status" value="1"/>
</dbReference>
<dbReference type="InterPro" id="IPR037185">
    <property type="entry name" value="EmrE-like"/>
</dbReference>
<gene>
    <name evidence="7" type="ORF">IPJ48_08885</name>
</gene>
<evidence type="ECO:0000256" key="5">
    <source>
        <dbReference type="SAM" id="Phobius"/>
    </source>
</evidence>
<evidence type="ECO:0000256" key="1">
    <source>
        <dbReference type="ARBA" id="ARBA00004141"/>
    </source>
</evidence>
<protein>
    <submittedName>
        <fullName evidence="7">DMT family transporter</fullName>
    </submittedName>
</protein>
<feature type="transmembrane region" description="Helical" evidence="5">
    <location>
        <begin position="114"/>
        <end position="131"/>
    </location>
</feature>
<dbReference type="EMBL" id="JADJNC010000011">
    <property type="protein sequence ID" value="MBK7423193.1"/>
    <property type="molecule type" value="Genomic_DNA"/>
</dbReference>
<feature type="domain" description="EamA" evidence="6">
    <location>
        <begin position="142"/>
        <end position="271"/>
    </location>
</feature>
<dbReference type="SUPFAM" id="SSF103481">
    <property type="entry name" value="Multidrug resistance efflux transporter EmrE"/>
    <property type="match status" value="2"/>
</dbReference>
<evidence type="ECO:0000256" key="3">
    <source>
        <dbReference type="ARBA" id="ARBA00022989"/>
    </source>
</evidence>
<feature type="transmembrane region" description="Helical" evidence="5">
    <location>
        <begin position="64"/>
        <end position="80"/>
    </location>
</feature>
<dbReference type="GO" id="GO:0016020">
    <property type="term" value="C:membrane"/>
    <property type="evidence" value="ECO:0007669"/>
    <property type="project" value="UniProtKB-SubCell"/>
</dbReference>
<feature type="transmembrane region" description="Helical" evidence="5">
    <location>
        <begin position="143"/>
        <end position="162"/>
    </location>
</feature>
<feature type="transmembrane region" description="Helical" evidence="5">
    <location>
        <begin position="86"/>
        <end position="107"/>
    </location>
</feature>